<dbReference type="EMBL" id="BKCJ010209094">
    <property type="protein sequence ID" value="GEY78112.1"/>
    <property type="molecule type" value="Genomic_DNA"/>
</dbReference>
<name>A0A699HSP4_TANCI</name>
<organism evidence="1">
    <name type="scientific">Tanacetum cinerariifolium</name>
    <name type="common">Dalmatian daisy</name>
    <name type="synonym">Chrysanthemum cinerariifolium</name>
    <dbReference type="NCBI Taxonomy" id="118510"/>
    <lineage>
        <taxon>Eukaryota</taxon>
        <taxon>Viridiplantae</taxon>
        <taxon>Streptophyta</taxon>
        <taxon>Embryophyta</taxon>
        <taxon>Tracheophyta</taxon>
        <taxon>Spermatophyta</taxon>
        <taxon>Magnoliopsida</taxon>
        <taxon>eudicotyledons</taxon>
        <taxon>Gunneridae</taxon>
        <taxon>Pentapetalae</taxon>
        <taxon>asterids</taxon>
        <taxon>campanulids</taxon>
        <taxon>Asterales</taxon>
        <taxon>Asteraceae</taxon>
        <taxon>Asteroideae</taxon>
        <taxon>Anthemideae</taxon>
        <taxon>Anthemidinae</taxon>
        <taxon>Tanacetum</taxon>
    </lineage>
</organism>
<gene>
    <name evidence="1" type="ORF">Tci_450086</name>
</gene>
<dbReference type="PANTHER" id="PTHR47031:SF3">
    <property type="entry name" value="SAP DOMAIN-CONTAINING PROTEIN"/>
    <property type="match status" value="1"/>
</dbReference>
<accession>A0A699HSP4</accession>
<dbReference type="PANTHER" id="PTHR47031">
    <property type="entry name" value="SAP DNA-BINDING DOMAIN-CONTAINING PROTEIN"/>
    <property type="match status" value="1"/>
</dbReference>
<comment type="caution">
    <text evidence="1">The sequence shown here is derived from an EMBL/GenBank/DDBJ whole genome shotgun (WGS) entry which is preliminary data.</text>
</comment>
<protein>
    <submittedName>
        <fullName evidence="1">Uncharacterized protein</fullName>
    </submittedName>
</protein>
<dbReference type="AlphaFoldDB" id="A0A699HSP4"/>
<reference evidence="1" key="1">
    <citation type="journal article" date="2019" name="Sci. Rep.">
        <title>Draft genome of Tanacetum cinerariifolium, the natural source of mosquito coil.</title>
        <authorList>
            <person name="Yamashiro T."/>
            <person name="Shiraishi A."/>
            <person name="Satake H."/>
            <person name="Nakayama K."/>
        </authorList>
    </citation>
    <scope>NUCLEOTIDE SEQUENCE</scope>
</reference>
<evidence type="ECO:0000313" key="1">
    <source>
        <dbReference type="EMBL" id="GEY78112.1"/>
    </source>
</evidence>
<feature type="non-terminal residue" evidence="1">
    <location>
        <position position="1"/>
    </location>
</feature>
<sequence length="282" mass="31339">ELSERSLWEDIKITDKLESLEKDNNGIKNLDTKNIDVVIVFQNVGKQDFETNKGEVLNLKSLYVESKPESSNTKLNSSVIGSEVVEVSQVKFDSISTDTMSITEKNELKDNVIADDVKIEVDLKPAHPSFSKVTLDDGNTKSVMVDVPLKDRKLSLDPSSGVDSMEEHVLETKQINSKFTSQHIGYVNEKTQVPPFKEGEPLDVMANDTHAPKNDESAKDTSDYAAVSTKRKLNDNVCLDLAPIPSAVLTDQHICMIHLEIMKSNITCQCYSYSGEGNCRRA</sequence>
<proteinExistence type="predicted"/>